<evidence type="ECO:0000313" key="7">
    <source>
        <dbReference type="Proteomes" id="UP000829685"/>
    </source>
</evidence>
<feature type="region of interest" description="Disordered" evidence="1">
    <location>
        <begin position="914"/>
        <end position="946"/>
    </location>
</feature>
<evidence type="ECO:0000259" key="5">
    <source>
        <dbReference type="Pfam" id="PF26640"/>
    </source>
</evidence>
<dbReference type="Proteomes" id="UP000829685">
    <property type="component" value="Unassembled WGS sequence"/>
</dbReference>
<dbReference type="InterPro" id="IPR029062">
    <property type="entry name" value="Class_I_gatase-like"/>
</dbReference>
<comment type="caution">
    <text evidence="6">The sequence shown here is derived from an EMBL/GenBank/DDBJ whole genome shotgun (WGS) entry which is preliminary data.</text>
</comment>
<evidence type="ECO:0008006" key="8">
    <source>
        <dbReference type="Google" id="ProtNLM"/>
    </source>
</evidence>
<dbReference type="Gene3D" id="3.40.50.880">
    <property type="match status" value="1"/>
</dbReference>
<accession>A0A9Q0AU08</accession>
<organism evidence="6 7">
    <name type="scientific">Neoarthrinium moseri</name>
    <dbReference type="NCBI Taxonomy" id="1658444"/>
    <lineage>
        <taxon>Eukaryota</taxon>
        <taxon>Fungi</taxon>
        <taxon>Dikarya</taxon>
        <taxon>Ascomycota</taxon>
        <taxon>Pezizomycotina</taxon>
        <taxon>Sordariomycetes</taxon>
        <taxon>Xylariomycetidae</taxon>
        <taxon>Amphisphaeriales</taxon>
        <taxon>Apiosporaceae</taxon>
        <taxon>Neoarthrinium</taxon>
    </lineage>
</organism>
<dbReference type="Pfam" id="PF06985">
    <property type="entry name" value="HET"/>
    <property type="match status" value="1"/>
</dbReference>
<feature type="region of interest" description="Disordered" evidence="1">
    <location>
        <begin position="1137"/>
        <end position="1158"/>
    </location>
</feature>
<evidence type="ECO:0000256" key="1">
    <source>
        <dbReference type="SAM" id="MobiDB-lite"/>
    </source>
</evidence>
<gene>
    <name evidence="6" type="ORF">JX265_000827</name>
</gene>
<dbReference type="InterPro" id="IPR010730">
    <property type="entry name" value="HET"/>
</dbReference>
<feature type="transmembrane region" description="Helical" evidence="2">
    <location>
        <begin position="674"/>
        <end position="696"/>
    </location>
</feature>
<feature type="transmembrane region" description="Helical" evidence="2">
    <location>
        <begin position="782"/>
        <end position="799"/>
    </location>
</feature>
<proteinExistence type="predicted"/>
<reference evidence="6" key="1">
    <citation type="submission" date="2021-03" db="EMBL/GenBank/DDBJ databases">
        <title>Revisited historic fungal species revealed as producer of novel bioactive compounds through whole genome sequencing and comparative genomics.</title>
        <authorList>
            <person name="Vignolle G.A."/>
            <person name="Hochenegger N."/>
            <person name="Mach R.L."/>
            <person name="Mach-Aigner A.R."/>
            <person name="Javad Rahimi M."/>
            <person name="Salim K.A."/>
            <person name="Chan C.M."/>
            <person name="Lim L.B.L."/>
            <person name="Cai F."/>
            <person name="Druzhinina I.S."/>
            <person name="U'Ren J.M."/>
            <person name="Derntl C."/>
        </authorList>
    </citation>
    <scope>NUCLEOTIDE SEQUENCE</scope>
    <source>
        <strain evidence="6">TUCIM 5799</strain>
    </source>
</reference>
<feature type="transmembrane region" description="Helical" evidence="2">
    <location>
        <begin position="708"/>
        <end position="725"/>
    </location>
</feature>
<keyword evidence="7" id="KW-1185">Reference proteome</keyword>
<sequence length="1158" mass="130317">MRLFNVCTRNFEEFFDANTPPYGILSHTWEKEEVSFHEVHQFGAVSKAGFRKMESFFDVVLKAGLTYAWVDTCCIDKTSSAELSEAINSMFKWYEKSALCFAYLSDVPGDQDPASSPAFTNSRWFKRGWTLQELLAPPQVMILGSDWSYIGNRDLLAEPISAITGIGSRYLTTREAEIHYRGSSELFVYDFRGHLKRIHRIHDATIAEKLSWAATRQTTREEDIAYCLLGLCAVNMPLLYGEGTAAFQRLQEAIIRRKFDPTLLAWNVVIDDSTGKRPLKPERCRRSPGWSSIGKTLLGIEDPWSHPNGDEYRPLNFSCPGILATSPICFSECDQYVNFEATLDWDLTSRGLSIKLPTSDNINPYMLLPCHRKDDQWNILAIPLIGFEDGSFDRAAAPVEFFDRQKWQMWPWRSLSLSTYAPAWDKIRESYTKVMRIHADPELQLLDVTIAKEVSWLSDGMGIRWFANKARQRLLQILVKSRTTETNFVIELEVSMIKAGELRALLPKSTHLRFNHSVRQTRQIARLNSMDVKEIDGQVMLQRKDAPQPLLITTSQVTSANDAEYLLHVSEPGFRQAVNTDKPQETNVILQKYNSVYVSFQDIAEDTLQKLAVLTDNFEVHVPRTVRRLLSDLWTMTHLSLMAIFPAWSCGLISPSNLPCDLWCWFLCTRTYKLLAWAGIVHVTVYQALPVTCYLIPKASQKIARYRGWIATLCIVPIFSDVVVLPGVRSGVVAFVVGVMGSLIAASTGSNSSGLYFTTFLIGFAIGFSLPYLTWIVTVPPISAGAMAVGVGLVELWIFSINAQNCSWFTILWLYTSVFVFLEPMYTEMADCQLNPFALLVEDGIRRYQQSLYGQQLYGHRQKHNKNGSGSQKRDIASEQWNALRTHRSQVTLCEVLVGASWARNSETTLNLSEYTHFAQPDTSSRRQKKKKKGPPMSTEHETGGAPTKFGVVLFEGFQSLDVFGPLDIFNFLSKTRPLQLSILAKELKPVSTSFPSAGFGQSVVPTHTFQDAPHDIEVLLVPGGGGTRDDENIAPAMEYVKRVFPNLRYLLTVCTGSALVAKTGVLDGRRATSNKNSFEWVKKQGPKVNWVSKARWVTDGNVWTSSGVSAGIDMTFAFVSAIYGESDAEWIAARSEYRRQTDPDDDPFAKDPEAGSS</sequence>
<dbReference type="PANTHER" id="PTHR10622:SF12">
    <property type="entry name" value="HET DOMAIN-CONTAINING PROTEIN"/>
    <property type="match status" value="1"/>
</dbReference>
<dbReference type="SUPFAM" id="SSF52317">
    <property type="entry name" value="Class I glutamine amidotransferase-like"/>
    <property type="match status" value="1"/>
</dbReference>
<keyword evidence="2" id="KW-1133">Transmembrane helix</keyword>
<keyword evidence="2" id="KW-0812">Transmembrane</keyword>
<feature type="domain" description="Heterokaryon incompatibility" evidence="4">
    <location>
        <begin position="22"/>
        <end position="109"/>
    </location>
</feature>
<feature type="transmembrane region" description="Helical" evidence="2">
    <location>
        <begin position="731"/>
        <end position="748"/>
    </location>
</feature>
<evidence type="ECO:0000256" key="2">
    <source>
        <dbReference type="SAM" id="Phobius"/>
    </source>
</evidence>
<name>A0A9Q0AU08_9PEZI</name>
<dbReference type="AlphaFoldDB" id="A0A9Q0AU08"/>
<feature type="transmembrane region" description="Helical" evidence="2">
    <location>
        <begin position="806"/>
        <end position="826"/>
    </location>
</feature>
<dbReference type="InterPro" id="IPR002818">
    <property type="entry name" value="DJ-1/PfpI"/>
</dbReference>
<dbReference type="CDD" id="cd03139">
    <property type="entry name" value="GATase1_PfpI_2"/>
    <property type="match status" value="1"/>
</dbReference>
<keyword evidence="2" id="KW-0472">Membrane</keyword>
<dbReference type="InterPro" id="IPR058525">
    <property type="entry name" value="DUF8212"/>
</dbReference>
<protein>
    <recommendedName>
        <fullName evidence="8">Heterokaryon incompatibility domain-containing protein</fullName>
    </recommendedName>
</protein>
<evidence type="ECO:0000259" key="3">
    <source>
        <dbReference type="Pfam" id="PF01965"/>
    </source>
</evidence>
<dbReference type="Pfam" id="PF01965">
    <property type="entry name" value="DJ-1_PfpI"/>
    <property type="match status" value="1"/>
</dbReference>
<dbReference type="EMBL" id="JAFIMR010000002">
    <property type="protein sequence ID" value="KAI1880587.1"/>
    <property type="molecule type" value="Genomic_DNA"/>
</dbReference>
<feature type="domain" description="DUF8212" evidence="5">
    <location>
        <begin position="246"/>
        <end position="285"/>
    </location>
</feature>
<dbReference type="Pfam" id="PF26640">
    <property type="entry name" value="DUF8212"/>
    <property type="match status" value="1"/>
</dbReference>
<evidence type="ECO:0000313" key="6">
    <source>
        <dbReference type="EMBL" id="KAI1880587.1"/>
    </source>
</evidence>
<evidence type="ECO:0000259" key="4">
    <source>
        <dbReference type="Pfam" id="PF06985"/>
    </source>
</evidence>
<dbReference type="PANTHER" id="PTHR10622">
    <property type="entry name" value="HET DOMAIN-CONTAINING PROTEIN"/>
    <property type="match status" value="1"/>
</dbReference>
<feature type="domain" description="DJ-1/PfpI" evidence="3">
    <location>
        <begin position="952"/>
        <end position="1121"/>
    </location>
</feature>
<feature type="transmembrane region" description="Helical" evidence="2">
    <location>
        <begin position="755"/>
        <end position="776"/>
    </location>
</feature>